<feature type="transmembrane region" description="Helical" evidence="7">
    <location>
        <begin position="20"/>
        <end position="37"/>
    </location>
</feature>
<reference evidence="9" key="1">
    <citation type="journal article" date="2017" name="Nat. Ecol. Evol.">
        <title>Genome expansion and lineage-specific genetic innovations in the forest pathogenic fungi Armillaria.</title>
        <authorList>
            <person name="Sipos G."/>
            <person name="Prasanna A.N."/>
            <person name="Walter M.C."/>
            <person name="O'Connor E."/>
            <person name="Balint B."/>
            <person name="Krizsan K."/>
            <person name="Kiss B."/>
            <person name="Hess J."/>
            <person name="Varga T."/>
            <person name="Slot J."/>
            <person name="Riley R."/>
            <person name="Boka B."/>
            <person name="Rigling D."/>
            <person name="Barry K."/>
            <person name="Lee J."/>
            <person name="Mihaltcheva S."/>
            <person name="LaButti K."/>
            <person name="Lipzen A."/>
            <person name="Waldron R."/>
            <person name="Moloney N.M."/>
            <person name="Sperisen C."/>
            <person name="Kredics L."/>
            <person name="Vagvoelgyi C."/>
            <person name="Patrignani A."/>
            <person name="Fitzpatrick D."/>
            <person name="Nagy I."/>
            <person name="Doyle S."/>
            <person name="Anderson J.B."/>
            <person name="Grigoriev I.V."/>
            <person name="Gueldener U."/>
            <person name="Muensterkoetter M."/>
            <person name="Nagy L.G."/>
        </authorList>
    </citation>
    <scope>NUCLEOTIDE SEQUENCE [LARGE SCALE GENOMIC DNA]</scope>
    <source>
        <strain evidence="9">Ar21-2</strain>
    </source>
</reference>
<dbReference type="InterPro" id="IPR002401">
    <property type="entry name" value="Cyt_P450_E_grp-I"/>
</dbReference>
<keyword evidence="4" id="KW-0560">Oxidoreductase</keyword>
<evidence type="ECO:0000256" key="1">
    <source>
        <dbReference type="ARBA" id="ARBA00010617"/>
    </source>
</evidence>
<dbReference type="EMBL" id="KZ293666">
    <property type="protein sequence ID" value="PBK90147.1"/>
    <property type="molecule type" value="Genomic_DNA"/>
</dbReference>
<evidence type="ECO:0000256" key="3">
    <source>
        <dbReference type="ARBA" id="ARBA00022723"/>
    </source>
</evidence>
<evidence type="ECO:0000256" key="7">
    <source>
        <dbReference type="SAM" id="Phobius"/>
    </source>
</evidence>
<name>A0A2H3DM38_ARMGA</name>
<dbReference type="InterPro" id="IPR050196">
    <property type="entry name" value="Cytochrome_P450_Monoox"/>
</dbReference>
<dbReference type="GO" id="GO:0016705">
    <property type="term" value="F:oxidoreductase activity, acting on paired donors, with incorporation or reduction of molecular oxygen"/>
    <property type="evidence" value="ECO:0007669"/>
    <property type="project" value="InterPro"/>
</dbReference>
<gene>
    <name evidence="8" type="ORF">ARMGADRAFT_1032720</name>
</gene>
<dbReference type="Proteomes" id="UP000217790">
    <property type="component" value="Unassembled WGS sequence"/>
</dbReference>
<accession>A0A2H3DM38</accession>
<dbReference type="PRINTS" id="PR00463">
    <property type="entry name" value="EP450I"/>
</dbReference>
<dbReference type="SUPFAM" id="SSF48264">
    <property type="entry name" value="Cytochrome P450"/>
    <property type="match status" value="2"/>
</dbReference>
<dbReference type="PANTHER" id="PTHR24291:SF50">
    <property type="entry name" value="BIFUNCTIONAL ALBAFLAVENONE MONOOXYGENASE_TERPENE SYNTHASE"/>
    <property type="match status" value="1"/>
</dbReference>
<dbReference type="InterPro" id="IPR001128">
    <property type="entry name" value="Cyt_P450"/>
</dbReference>
<organism evidence="8 9">
    <name type="scientific">Armillaria gallica</name>
    <name type="common">Bulbous honey fungus</name>
    <name type="synonym">Armillaria bulbosa</name>
    <dbReference type="NCBI Taxonomy" id="47427"/>
    <lineage>
        <taxon>Eukaryota</taxon>
        <taxon>Fungi</taxon>
        <taxon>Dikarya</taxon>
        <taxon>Basidiomycota</taxon>
        <taxon>Agaricomycotina</taxon>
        <taxon>Agaricomycetes</taxon>
        <taxon>Agaricomycetidae</taxon>
        <taxon>Agaricales</taxon>
        <taxon>Marasmiineae</taxon>
        <taxon>Physalacriaceae</taxon>
        <taxon>Armillaria</taxon>
    </lineage>
</organism>
<keyword evidence="7" id="KW-0812">Transmembrane</keyword>
<dbReference type="PRINTS" id="PR00385">
    <property type="entry name" value="P450"/>
</dbReference>
<protein>
    <submittedName>
        <fullName evidence="8">Cytochrome P450</fullName>
    </submittedName>
</protein>
<proteinExistence type="inferred from homology"/>
<evidence type="ECO:0000313" key="8">
    <source>
        <dbReference type="EMBL" id="PBK90147.1"/>
    </source>
</evidence>
<evidence type="ECO:0000256" key="4">
    <source>
        <dbReference type="ARBA" id="ARBA00023002"/>
    </source>
</evidence>
<evidence type="ECO:0000256" key="6">
    <source>
        <dbReference type="ARBA" id="ARBA00023033"/>
    </source>
</evidence>
<keyword evidence="5" id="KW-0408">Iron</keyword>
<dbReference type="STRING" id="47427.A0A2H3DM38"/>
<dbReference type="AlphaFoldDB" id="A0A2H3DM38"/>
<comment type="similarity">
    <text evidence="1">Belongs to the cytochrome P450 family.</text>
</comment>
<keyword evidence="3" id="KW-0479">Metal-binding</keyword>
<keyword evidence="6" id="KW-0503">Monooxygenase</keyword>
<keyword evidence="7" id="KW-0472">Membrane</keyword>
<dbReference type="Pfam" id="PF00067">
    <property type="entry name" value="p450"/>
    <property type="match status" value="2"/>
</dbReference>
<dbReference type="GO" id="GO:0004497">
    <property type="term" value="F:monooxygenase activity"/>
    <property type="evidence" value="ECO:0007669"/>
    <property type="project" value="UniProtKB-KW"/>
</dbReference>
<sequence>MTVSSALLERLFTNDHEPKAISLLFALLCIFFISKIVRFRRNLQVHHHAFSTILFVLTSECQAANYIPGFRPIFQPMALPGAFFRTSWWNKGADFHWARRFDMYKTGETVSIVPWLTGEPGIFTSNLDVARQVVSGSHKTDFNKGKFGTGPLLMWGMNLFAADGDVWRKHRRVVGPAFNNKLYESVWNQTQRTYNEMLATDQWSTNGQVALPAVQKITFKVAPTLTLSVIAVCGFGFSVAWGEPEISEDGSMSVQEALRIVTDNSSLAFAPKWVKNLPFNYFRDYRMGQEQLSKFLKEQVIRRRAAILHDGIVAQDGSRSDTVFDLLIKARENEEGKYSMNNEELIGNAFIMLFAGHETAAQSLAVTLGFLAVHDEIQEEVYQETKTVLSDHPDPRFEDHTKLEKVLAVFYEAPTMFPPGHVLIREAAKDTVINVPKPVGQEGTIPIPIPKGFQVLVDMVEYNPRYFDEPEKYKPSRWYGTSNESDSFTAFSIGPRACIGRRFATTQAVCFLTLLLRDWMIKPILREGETKEAWAKRVLDASIVITLGVRDVPLTFSRRRDLSVISSWWAIEMQVQWQPPEWITDPGVVYRSGENVSIVPWLAGPSAIYTSNLDVTRQVASGGHKSDFIKPEAASQILLGWGMNLVAADGDVWRRHRRIMGPAFNNDLYKLVWNKTRKIYYEMLATDQWANRHKVSVPSVQKITFKLALFVIATCGFGMSFDWEEPLRSENRDMPIQQAFRIISDTGNFAVFAPKWVKRLPFKYIRDSNTAHEQLGKFMKDEVIRRRAQIASGEIDLDGDNLETRTIFNLVMKAGEDEEGKYSLDDEEVIGNVFIMLFAGHETTAHTLAAALGFLAVYDDIQDEVYDQIKSLLSDQTEPTFEDYAKLDKVLAVFYEATRMFPPGHVLIREATKDTVIQVPRPVGEEGTISMPIPKGFQVGSAALIIVDMVGVQYNPRYFEEPEKFKPSRWHGISNESEAFTAFSIGPRACLGRKVATTEAVCFLTLLLRDWTVKPILREGETKQAWRDRVLDAAMVITLGVKDVPVTFVLLEKDSLGGGLRHHQLTFSRRRQNIWLLLTDEVRPSNSVAEKSDIRSGLRRKIAWYIDPSTRPTTNVAGIIQYRIVLFYLVGVSGTSKEASTSVFLCIQEYRPCMGPRGARG</sequence>
<keyword evidence="2" id="KW-0349">Heme</keyword>
<evidence type="ECO:0000256" key="2">
    <source>
        <dbReference type="ARBA" id="ARBA00022617"/>
    </source>
</evidence>
<dbReference type="InterPro" id="IPR017972">
    <property type="entry name" value="Cyt_P450_CS"/>
</dbReference>
<dbReference type="GO" id="GO:0020037">
    <property type="term" value="F:heme binding"/>
    <property type="evidence" value="ECO:0007669"/>
    <property type="project" value="InterPro"/>
</dbReference>
<dbReference type="InterPro" id="IPR036396">
    <property type="entry name" value="Cyt_P450_sf"/>
</dbReference>
<dbReference type="PROSITE" id="PS00086">
    <property type="entry name" value="CYTOCHROME_P450"/>
    <property type="match status" value="2"/>
</dbReference>
<dbReference type="PANTHER" id="PTHR24291">
    <property type="entry name" value="CYTOCHROME P450 FAMILY 4"/>
    <property type="match status" value="1"/>
</dbReference>
<evidence type="ECO:0000256" key="5">
    <source>
        <dbReference type="ARBA" id="ARBA00023004"/>
    </source>
</evidence>
<dbReference type="InParanoid" id="A0A2H3DM38"/>
<dbReference type="Gene3D" id="1.10.630.10">
    <property type="entry name" value="Cytochrome P450"/>
    <property type="match status" value="2"/>
</dbReference>
<keyword evidence="7" id="KW-1133">Transmembrane helix</keyword>
<dbReference type="OrthoDB" id="1470350at2759"/>
<dbReference type="GO" id="GO:0005506">
    <property type="term" value="F:iron ion binding"/>
    <property type="evidence" value="ECO:0007669"/>
    <property type="project" value="InterPro"/>
</dbReference>
<evidence type="ECO:0000313" key="9">
    <source>
        <dbReference type="Proteomes" id="UP000217790"/>
    </source>
</evidence>
<dbReference type="OMA" id="FLLYKWG"/>
<keyword evidence="9" id="KW-1185">Reference proteome</keyword>